<keyword evidence="1" id="KW-0802">TPR repeat</keyword>
<dbReference type="AlphaFoldDB" id="A0A388T1D7"/>
<evidence type="ECO:0000259" key="2">
    <source>
        <dbReference type="Pfam" id="PF12770"/>
    </source>
</evidence>
<dbReference type="Pfam" id="PF12770">
    <property type="entry name" value="CHAT"/>
    <property type="match status" value="1"/>
</dbReference>
<dbReference type="InterPro" id="IPR019734">
    <property type="entry name" value="TPR_rpt"/>
</dbReference>
<gene>
    <name evidence="3" type="ORF">SSP531S_40480</name>
</gene>
<proteinExistence type="predicted"/>
<accession>A0A388T1D7</accession>
<dbReference type="Pfam" id="PF13424">
    <property type="entry name" value="TPR_12"/>
    <property type="match status" value="1"/>
</dbReference>
<organism evidence="3 4">
    <name type="scientific">Streptomyces spongiicola</name>
    <dbReference type="NCBI Taxonomy" id="1690221"/>
    <lineage>
        <taxon>Bacteria</taxon>
        <taxon>Bacillati</taxon>
        <taxon>Actinomycetota</taxon>
        <taxon>Actinomycetes</taxon>
        <taxon>Kitasatosporales</taxon>
        <taxon>Streptomycetaceae</taxon>
        <taxon>Streptomyces</taxon>
    </lineage>
</organism>
<dbReference type="Gene3D" id="1.25.40.10">
    <property type="entry name" value="Tetratricopeptide repeat domain"/>
    <property type="match status" value="2"/>
</dbReference>
<comment type="caution">
    <text evidence="3">The sequence shown here is derived from an EMBL/GenBank/DDBJ whole genome shotgun (WGS) entry which is preliminary data.</text>
</comment>
<reference evidence="3 4" key="1">
    <citation type="submission" date="2018-07" db="EMBL/GenBank/DDBJ databases">
        <title>Whole Genome Shotgun Sequence of Streptomyces spongiicola strain 531S.</title>
        <authorList>
            <person name="Dohra H."/>
            <person name="Kodani S."/>
        </authorList>
    </citation>
    <scope>NUCLEOTIDE SEQUENCE [LARGE SCALE GENOMIC DNA]</scope>
    <source>
        <strain evidence="3 4">531S</strain>
    </source>
</reference>
<feature type="domain" description="CHAT" evidence="2">
    <location>
        <begin position="517"/>
        <end position="868"/>
    </location>
</feature>
<protein>
    <submittedName>
        <fullName evidence="3">CHAT domain-containing protein</fullName>
    </submittedName>
</protein>
<sequence>MGWAEQMREAEHRLEEGDLDEAIDRFGAALREGDLQSAGVDQETDIRRSLARLHKTRDDYPKARAALDTALSRLRSHPRAVRAEALVLVDLASLQREWGYNIEAERTLSRVPAGSGSLDDEVLAALHVERGIVRKDLGRLSDARGDLEEGLRLARRARLTGLAGHARTGLGLLAVLLNDLEGAERHYRAARRAYRSIPDAENESIIWHNLGVLYDKQDRPADALRCYRKALEMDAALGSEVGVAENLSATASLLQARGRAADARALHLRALELYTGVEHKQGAVTALVNLAIVARQSGEPVEEHLRAALRLAEEVGNPRDVADVRFVWGDCHLVDGRTDDAFAHYLEAARAQSGMRSMLSEREALSYFDESRGDEVLDRLVRLSADAGDTRRALMCAEAAKGRELIRRLAGAPGPDGTDRRLRSPDPELALFTADEGAWFEQVTALLQHHGSGGRPCHLVEFHLAEKTAVVFVLTAHDTEPIAVPVSTDRALLRDVTRRWAGNGAVRGDRREEWLQLTVPLLEPLADRIPPGERIVLVPHDALHRVPLHAVPLQGTPLGIRNPVTYAPSITVLEHIRQRAHHTGDALVIDTSGHSGDLVFASEQALSVTETLTGAGHRVTALPAANTARRPPGRREVLGALRSVDGPRILHIAGHGRFDPQDPMRSGIPLGERSLTARDLAELRLRCELVTVGTCESGVVDRHPGDELLGLARALVIAGADALLLSLWEVDQLSTGMLLRHFYGAWLTDGEPKAQALRTAQRALRDSTAHDARRYAQTARERSMIDPHAVAAIKLAEAKVCLAARDHTAAHALAADADGSHTLSDSERLDAERVQRMARLGSLDESEPDYDRRLYDDMRHWAAFVLVGLGG</sequence>
<dbReference type="SMART" id="SM00028">
    <property type="entry name" value="TPR"/>
    <property type="match status" value="6"/>
</dbReference>
<evidence type="ECO:0000256" key="1">
    <source>
        <dbReference type="PROSITE-ProRule" id="PRU00339"/>
    </source>
</evidence>
<dbReference type="PANTHER" id="PTHR10098">
    <property type="entry name" value="RAPSYN-RELATED"/>
    <property type="match status" value="1"/>
</dbReference>
<evidence type="ECO:0000313" key="4">
    <source>
        <dbReference type="Proteomes" id="UP000265354"/>
    </source>
</evidence>
<dbReference type="PROSITE" id="PS50005">
    <property type="entry name" value="TPR"/>
    <property type="match status" value="1"/>
</dbReference>
<dbReference type="SUPFAM" id="SSF48452">
    <property type="entry name" value="TPR-like"/>
    <property type="match status" value="2"/>
</dbReference>
<dbReference type="RefSeq" id="WP_172607781.1">
    <property type="nucleotide sequence ID" value="NZ_BGZL01000011.1"/>
</dbReference>
<evidence type="ECO:0000313" key="3">
    <source>
        <dbReference type="EMBL" id="GBQ02589.1"/>
    </source>
</evidence>
<name>A0A388T1D7_9ACTN</name>
<dbReference type="InterPro" id="IPR024983">
    <property type="entry name" value="CHAT_dom"/>
</dbReference>
<dbReference type="Proteomes" id="UP000265354">
    <property type="component" value="Unassembled WGS sequence"/>
</dbReference>
<feature type="repeat" description="TPR" evidence="1">
    <location>
        <begin position="204"/>
        <end position="237"/>
    </location>
</feature>
<dbReference type="EMBL" id="BGZL01000011">
    <property type="protein sequence ID" value="GBQ02589.1"/>
    <property type="molecule type" value="Genomic_DNA"/>
</dbReference>
<dbReference type="InterPro" id="IPR011990">
    <property type="entry name" value="TPR-like_helical_dom_sf"/>
</dbReference>